<dbReference type="PANTHER" id="PTHR14190">
    <property type="entry name" value="SUPPRESSOR OF ACTIN MUTATIONS 2/VACUOLAR PROTEIN SORTING 52"/>
    <property type="match status" value="1"/>
</dbReference>
<protein>
    <recommendedName>
        <fullName evidence="12">Vps52/Sac2 family protein</fullName>
    </recommendedName>
</protein>
<evidence type="ECO:0000256" key="3">
    <source>
        <dbReference type="ARBA" id="ARBA00022448"/>
    </source>
</evidence>
<feature type="compositionally biased region" description="Polar residues" evidence="7">
    <location>
        <begin position="32"/>
        <end position="48"/>
    </location>
</feature>
<feature type="coiled-coil region" evidence="6">
    <location>
        <begin position="179"/>
        <end position="213"/>
    </location>
</feature>
<evidence type="ECO:0000259" key="8">
    <source>
        <dbReference type="Pfam" id="PF04129"/>
    </source>
</evidence>
<dbReference type="OrthoDB" id="19482at2759"/>
<dbReference type="GO" id="GO:0000938">
    <property type="term" value="C:GARP complex"/>
    <property type="evidence" value="ECO:0007669"/>
    <property type="project" value="TreeGrafter"/>
</dbReference>
<feature type="region of interest" description="Disordered" evidence="7">
    <location>
        <begin position="101"/>
        <end position="120"/>
    </location>
</feature>
<feature type="domain" description="Vps52 C-terminal" evidence="9">
    <location>
        <begin position="341"/>
        <end position="656"/>
    </location>
</feature>
<dbReference type="AlphaFoldDB" id="A0A0D1X6B9"/>
<keyword evidence="6" id="KW-0175">Coiled coil</keyword>
<dbReference type="InterPro" id="IPR048361">
    <property type="entry name" value="Vps52_C"/>
</dbReference>
<dbReference type="InterPro" id="IPR007258">
    <property type="entry name" value="Vps52"/>
</dbReference>
<feature type="compositionally biased region" description="Basic and acidic residues" evidence="7">
    <location>
        <begin position="101"/>
        <end position="112"/>
    </location>
</feature>
<evidence type="ECO:0000313" key="10">
    <source>
        <dbReference type="EMBL" id="KIV83291.1"/>
    </source>
</evidence>
<dbReference type="GO" id="GO:0042147">
    <property type="term" value="P:retrograde transport, endosome to Golgi"/>
    <property type="evidence" value="ECO:0007669"/>
    <property type="project" value="TreeGrafter"/>
</dbReference>
<feature type="compositionally biased region" description="Polar residues" evidence="7">
    <location>
        <begin position="7"/>
        <end position="21"/>
    </location>
</feature>
<keyword evidence="5" id="KW-0333">Golgi apparatus</keyword>
<dbReference type="Proteomes" id="UP000053599">
    <property type="component" value="Unassembled WGS sequence"/>
</dbReference>
<dbReference type="InterPro" id="IPR048319">
    <property type="entry name" value="Vps52_CC"/>
</dbReference>
<sequence length="664" mass="73940">MWLDRLTTGSATPSGSLTPSRPYSPAPRKSSHLSPSQRSGLGLSANRSSSTLDLLSANTSTASLVQSSKLSNGSALRFEEKPPPDIPDPLKVLRNILGRSEEGLQEGKRQEHTNSSTLRDVDFGGLSLQEFAEQETPSQPSSLNQTIDVSAKENRHKYEDFHASIAECDRVLKTVESYLTNFKAELGQVSAEIENLQARSTQLNAKLDNRRNVEKLLGPAVEDISLSPFTVRSIAEGPIDETFVRALNEVEARSAIIEAKEKKSEQVQALHDLKPILDDLKAKAIERVRDYIVAQIKALRSPNINAQVIQQQTFMRYKDLYAFLVRNHAILGDEIAQAYVNTMRWYYSSHFTRYQQALASLQVHAFDQYDLLGSEPAPARRNAASKSGSQHRDVFGLGRREDVMKSKNDSALPAYLVEDSKTAHYLEVPFRNFNLALVDNVCAEYAVVTEVFSTSTLQQISRRVTDIFEPTFTMGHNLTKQLVEDTNDCLGILLCVRLNQHFAFELQRRKIPAADSYINYTNILLWPRFQKVMDLHLESLKKVPTSTNRGAAAAFSLVGGSDSRSSMAPHAITQRFGQFLQGILMLSAEAGDDEPVANSLGRLRAEFEALMGKLAKGAGDASKRSRFLYNNYSLVLTIISDTKGKLAEEQKEHFGSLVRDLRGR</sequence>
<feature type="domain" description="Vps52 coiled-coil" evidence="8">
    <location>
        <begin position="157"/>
        <end position="324"/>
    </location>
</feature>
<organism evidence="10 11">
    <name type="scientific">Exophiala sideris</name>
    <dbReference type="NCBI Taxonomy" id="1016849"/>
    <lineage>
        <taxon>Eukaryota</taxon>
        <taxon>Fungi</taxon>
        <taxon>Dikarya</taxon>
        <taxon>Ascomycota</taxon>
        <taxon>Pezizomycotina</taxon>
        <taxon>Eurotiomycetes</taxon>
        <taxon>Chaetothyriomycetidae</taxon>
        <taxon>Chaetothyriales</taxon>
        <taxon>Herpotrichiellaceae</taxon>
        <taxon>Exophiala</taxon>
    </lineage>
</organism>
<dbReference type="GO" id="GO:0015031">
    <property type="term" value="P:protein transport"/>
    <property type="evidence" value="ECO:0007669"/>
    <property type="project" value="UniProtKB-KW"/>
</dbReference>
<dbReference type="PANTHER" id="PTHR14190:SF7">
    <property type="entry name" value="VACUOLAR PROTEIN SORTING-ASSOCIATED PROTEIN 52 HOMOLOG"/>
    <property type="match status" value="1"/>
</dbReference>
<comment type="similarity">
    <text evidence="2">Belongs to the VPS52 family.</text>
</comment>
<dbReference type="STRING" id="1016849.A0A0D1X6B9"/>
<evidence type="ECO:0000259" key="9">
    <source>
        <dbReference type="Pfam" id="PF20655"/>
    </source>
</evidence>
<evidence type="ECO:0008006" key="12">
    <source>
        <dbReference type="Google" id="ProtNLM"/>
    </source>
</evidence>
<feature type="region of interest" description="Disordered" evidence="7">
    <location>
        <begin position="1"/>
        <end position="48"/>
    </location>
</feature>
<evidence type="ECO:0000256" key="5">
    <source>
        <dbReference type="ARBA" id="ARBA00023034"/>
    </source>
</evidence>
<dbReference type="EMBL" id="KN846952">
    <property type="protein sequence ID" value="KIV83291.1"/>
    <property type="molecule type" value="Genomic_DNA"/>
</dbReference>
<evidence type="ECO:0000256" key="4">
    <source>
        <dbReference type="ARBA" id="ARBA00022927"/>
    </source>
</evidence>
<evidence type="ECO:0000313" key="11">
    <source>
        <dbReference type="Proteomes" id="UP000053599"/>
    </source>
</evidence>
<dbReference type="Pfam" id="PF04129">
    <property type="entry name" value="Vps52_CC"/>
    <property type="match status" value="1"/>
</dbReference>
<keyword evidence="4" id="KW-0653">Protein transport</keyword>
<dbReference type="GO" id="GO:0005829">
    <property type="term" value="C:cytosol"/>
    <property type="evidence" value="ECO:0007669"/>
    <property type="project" value="GOC"/>
</dbReference>
<dbReference type="GO" id="GO:0019905">
    <property type="term" value="F:syntaxin binding"/>
    <property type="evidence" value="ECO:0007669"/>
    <property type="project" value="TreeGrafter"/>
</dbReference>
<evidence type="ECO:0000256" key="7">
    <source>
        <dbReference type="SAM" id="MobiDB-lite"/>
    </source>
</evidence>
<dbReference type="GO" id="GO:0006896">
    <property type="term" value="P:Golgi to vacuole transport"/>
    <property type="evidence" value="ECO:0007669"/>
    <property type="project" value="TreeGrafter"/>
</dbReference>
<evidence type="ECO:0000256" key="2">
    <source>
        <dbReference type="ARBA" id="ARBA00008180"/>
    </source>
</evidence>
<dbReference type="HOGENOM" id="CLU_010797_1_0_1"/>
<dbReference type="GO" id="GO:0032456">
    <property type="term" value="P:endocytic recycling"/>
    <property type="evidence" value="ECO:0007669"/>
    <property type="project" value="TreeGrafter"/>
</dbReference>
<dbReference type="Pfam" id="PF20655">
    <property type="entry name" value="Vps52_C"/>
    <property type="match status" value="1"/>
</dbReference>
<evidence type="ECO:0000256" key="1">
    <source>
        <dbReference type="ARBA" id="ARBA00004601"/>
    </source>
</evidence>
<keyword evidence="3" id="KW-0813">Transport</keyword>
<accession>A0A0D1X6B9</accession>
<proteinExistence type="inferred from homology"/>
<name>A0A0D1X6B9_9EURO</name>
<reference evidence="10 11" key="1">
    <citation type="submission" date="2015-01" db="EMBL/GenBank/DDBJ databases">
        <title>The Genome Sequence of Exophiala sideris CBS121828.</title>
        <authorList>
            <consortium name="The Broad Institute Genomics Platform"/>
            <person name="Cuomo C."/>
            <person name="de Hoog S."/>
            <person name="Gorbushina A."/>
            <person name="Stielow B."/>
            <person name="Teixiera M."/>
            <person name="Abouelleil A."/>
            <person name="Chapman S.B."/>
            <person name="Priest M."/>
            <person name="Young S.K."/>
            <person name="Wortman J."/>
            <person name="Nusbaum C."/>
            <person name="Birren B."/>
        </authorList>
    </citation>
    <scope>NUCLEOTIDE SEQUENCE [LARGE SCALE GENOMIC DNA]</scope>
    <source>
        <strain evidence="10 11">CBS 121828</strain>
    </source>
</reference>
<comment type="subcellular location">
    <subcellularLocation>
        <location evidence="1">Golgi apparatus</location>
        <location evidence="1">trans-Golgi network</location>
    </subcellularLocation>
</comment>
<evidence type="ECO:0000256" key="6">
    <source>
        <dbReference type="SAM" id="Coils"/>
    </source>
</evidence>
<gene>
    <name evidence="10" type="ORF">PV11_05329</name>
</gene>